<gene>
    <name evidence="3" type="ORF">RM572_06435</name>
</gene>
<dbReference type="PROSITE" id="PS51736">
    <property type="entry name" value="RECOMBINASES_3"/>
    <property type="match status" value="1"/>
</dbReference>
<dbReference type="InterPro" id="IPR006119">
    <property type="entry name" value="Resolv_N"/>
</dbReference>
<evidence type="ECO:0000256" key="1">
    <source>
        <dbReference type="SAM" id="MobiDB-lite"/>
    </source>
</evidence>
<organism evidence="3 4">
    <name type="scientific">Streptomyces hazeniae</name>
    <dbReference type="NCBI Taxonomy" id="3075538"/>
    <lineage>
        <taxon>Bacteria</taxon>
        <taxon>Bacillati</taxon>
        <taxon>Actinomycetota</taxon>
        <taxon>Actinomycetes</taxon>
        <taxon>Kitasatosporales</taxon>
        <taxon>Streptomycetaceae</taxon>
        <taxon>Streptomyces</taxon>
    </lineage>
</organism>
<name>A0ABU2NNR3_9ACTN</name>
<feature type="domain" description="Resolvase/invertase-type recombinase catalytic" evidence="2">
    <location>
        <begin position="66"/>
        <end position="177"/>
    </location>
</feature>
<dbReference type="Gene3D" id="3.40.50.1390">
    <property type="entry name" value="Resolvase, N-terminal catalytic domain"/>
    <property type="match status" value="1"/>
</dbReference>
<dbReference type="Proteomes" id="UP001183414">
    <property type="component" value="Unassembled WGS sequence"/>
</dbReference>
<dbReference type="CDD" id="cd03768">
    <property type="entry name" value="SR_ResInv"/>
    <property type="match status" value="1"/>
</dbReference>
<evidence type="ECO:0000259" key="2">
    <source>
        <dbReference type="PROSITE" id="PS51736"/>
    </source>
</evidence>
<feature type="compositionally biased region" description="Pro residues" evidence="1">
    <location>
        <begin position="50"/>
        <end position="59"/>
    </location>
</feature>
<feature type="compositionally biased region" description="Low complexity" evidence="1">
    <location>
        <begin position="21"/>
        <end position="37"/>
    </location>
</feature>
<dbReference type="RefSeq" id="WP_311672299.1">
    <property type="nucleotide sequence ID" value="NZ_JAVREQ010000003.1"/>
</dbReference>
<evidence type="ECO:0000313" key="3">
    <source>
        <dbReference type="EMBL" id="MDT0378415.1"/>
    </source>
</evidence>
<dbReference type="SUPFAM" id="SSF53041">
    <property type="entry name" value="Resolvase-like"/>
    <property type="match status" value="1"/>
</dbReference>
<dbReference type="EMBL" id="JAVREQ010000003">
    <property type="protein sequence ID" value="MDT0378415.1"/>
    <property type="molecule type" value="Genomic_DNA"/>
</dbReference>
<feature type="region of interest" description="Disordered" evidence="1">
    <location>
        <begin position="1"/>
        <end position="59"/>
    </location>
</feature>
<dbReference type="SMART" id="SM00857">
    <property type="entry name" value="Resolvase"/>
    <property type="match status" value="1"/>
</dbReference>
<dbReference type="InterPro" id="IPR036162">
    <property type="entry name" value="Resolvase-like_N_sf"/>
</dbReference>
<comment type="caution">
    <text evidence="3">The sequence shown here is derived from an EMBL/GenBank/DDBJ whole genome shotgun (WGS) entry which is preliminary data.</text>
</comment>
<dbReference type="Pfam" id="PF00239">
    <property type="entry name" value="Resolvase"/>
    <property type="match status" value="1"/>
</dbReference>
<protein>
    <submittedName>
        <fullName evidence="3">Recombinase family protein</fullName>
    </submittedName>
</protein>
<proteinExistence type="predicted"/>
<keyword evidence="4" id="KW-1185">Reference proteome</keyword>
<accession>A0ABU2NNR3</accession>
<evidence type="ECO:0000313" key="4">
    <source>
        <dbReference type="Proteomes" id="UP001183414"/>
    </source>
</evidence>
<sequence>MRSPARRAARAAARPPPPTTPDASRWCPAEEGAAGAARPTAVRGRRWQPGTPPPAPIDPDLPSADICIGYARCSTLWQELCSQLDALSKHGIPRDKIFSEKISRRVRVRPQFEEALRTAREVKAHAPHCRVIFTVYEMKRLGRGAAELTALADHLTAHGLGSVRRIMVGATIGWLRL</sequence>
<reference evidence="4" key="1">
    <citation type="submission" date="2023-07" db="EMBL/GenBank/DDBJ databases">
        <title>30 novel species of actinomycetes from the DSMZ collection.</title>
        <authorList>
            <person name="Nouioui I."/>
        </authorList>
    </citation>
    <scope>NUCLEOTIDE SEQUENCE [LARGE SCALE GENOMIC DNA]</scope>
    <source>
        <strain evidence="4">DSM 42041</strain>
    </source>
</reference>